<protein>
    <recommendedName>
        <fullName evidence="5">Secreted protein</fullName>
    </recommendedName>
</protein>
<keyword evidence="4" id="KW-1185">Reference proteome</keyword>
<gene>
    <name evidence="3" type="ORF">ACHHYP_02683</name>
</gene>
<organism evidence="3 4">
    <name type="scientific">Achlya hypogyna</name>
    <name type="common">Oomycete</name>
    <name type="synonym">Protoachlya hypogyna</name>
    <dbReference type="NCBI Taxonomy" id="1202772"/>
    <lineage>
        <taxon>Eukaryota</taxon>
        <taxon>Sar</taxon>
        <taxon>Stramenopiles</taxon>
        <taxon>Oomycota</taxon>
        <taxon>Saprolegniomycetes</taxon>
        <taxon>Saprolegniales</taxon>
        <taxon>Achlyaceae</taxon>
        <taxon>Achlya</taxon>
    </lineage>
</organism>
<evidence type="ECO:0008006" key="5">
    <source>
        <dbReference type="Google" id="ProtNLM"/>
    </source>
</evidence>
<reference evidence="3 4" key="1">
    <citation type="journal article" date="2014" name="Genome Biol. Evol.">
        <title>The secreted proteins of Achlya hypogyna and Thraustotheca clavata identify the ancestral oomycete secretome and reveal gene acquisitions by horizontal gene transfer.</title>
        <authorList>
            <person name="Misner I."/>
            <person name="Blouin N."/>
            <person name="Leonard G."/>
            <person name="Richards T.A."/>
            <person name="Lane C.E."/>
        </authorList>
    </citation>
    <scope>NUCLEOTIDE SEQUENCE [LARGE SCALE GENOMIC DNA]</scope>
    <source>
        <strain evidence="3 4">ATCC 48635</strain>
    </source>
</reference>
<comment type="caution">
    <text evidence="3">The sequence shown here is derived from an EMBL/GenBank/DDBJ whole genome shotgun (WGS) entry which is preliminary data.</text>
</comment>
<feature type="region of interest" description="Disordered" evidence="1">
    <location>
        <begin position="110"/>
        <end position="130"/>
    </location>
</feature>
<dbReference type="EMBL" id="JNBR01000024">
    <property type="protein sequence ID" value="OQS00773.1"/>
    <property type="molecule type" value="Genomic_DNA"/>
</dbReference>
<name>A0A1V9ZS03_ACHHY</name>
<feature type="chain" id="PRO_5012167247" description="Secreted protein" evidence="2">
    <location>
        <begin position="29"/>
        <end position="140"/>
    </location>
</feature>
<evidence type="ECO:0000256" key="2">
    <source>
        <dbReference type="SAM" id="SignalP"/>
    </source>
</evidence>
<feature type="region of interest" description="Disordered" evidence="1">
    <location>
        <begin position="37"/>
        <end position="60"/>
    </location>
</feature>
<dbReference type="OrthoDB" id="10296526at2759"/>
<keyword evidence="2" id="KW-0732">Signal</keyword>
<sequence length="140" mass="15159">MPNWMRRKLSAAASALATALAPAPVAYCGTPRAVGRFVGDDAITSPDSAYSTDSDDDDDDEILLWEPTRKSKTKLDEKPPTDYRWMLAAVENELSQGTRAVVYPEEYLARSNAGGPARPPQGGDLGTMVPKGYILDDVQL</sequence>
<proteinExistence type="predicted"/>
<evidence type="ECO:0000313" key="4">
    <source>
        <dbReference type="Proteomes" id="UP000243579"/>
    </source>
</evidence>
<evidence type="ECO:0000313" key="3">
    <source>
        <dbReference type="EMBL" id="OQS00773.1"/>
    </source>
</evidence>
<dbReference type="AlphaFoldDB" id="A0A1V9ZS03"/>
<dbReference type="Proteomes" id="UP000243579">
    <property type="component" value="Unassembled WGS sequence"/>
</dbReference>
<evidence type="ECO:0000256" key="1">
    <source>
        <dbReference type="SAM" id="MobiDB-lite"/>
    </source>
</evidence>
<accession>A0A1V9ZS03</accession>
<feature type="signal peptide" evidence="2">
    <location>
        <begin position="1"/>
        <end position="28"/>
    </location>
</feature>